<dbReference type="InParanoid" id="A0A401GQC6"/>
<keyword evidence="2" id="KW-1185">Reference proteome</keyword>
<dbReference type="AlphaFoldDB" id="A0A401GQC6"/>
<dbReference type="OrthoDB" id="2745866at2759"/>
<dbReference type="GeneID" id="38781340"/>
<accession>A0A401GQC6</accession>
<sequence>MFVNIIEEFNISIKMLGVTADNAMSNNLMIDELAKLIESFQGQANHARCFNHIMNLMAKTFLCQFDVPKGKTKDALDDAERALIELAKGLNMGEEDGHEENAPNNINGWKDECLGLTSEECKVLDMSIQPVKLILVKPGVAAKNCKLHCLLLHQAPTGLVKSA</sequence>
<dbReference type="EMBL" id="BFAD01000006">
    <property type="protein sequence ID" value="GBE84423.1"/>
    <property type="molecule type" value="Genomic_DNA"/>
</dbReference>
<comment type="caution">
    <text evidence="1">The sequence shown here is derived from an EMBL/GenBank/DDBJ whole genome shotgun (WGS) entry which is preliminary data.</text>
</comment>
<proteinExistence type="predicted"/>
<dbReference type="Proteomes" id="UP000287166">
    <property type="component" value="Unassembled WGS sequence"/>
</dbReference>
<dbReference type="RefSeq" id="XP_027615336.1">
    <property type="nucleotide sequence ID" value="XM_027759535.1"/>
</dbReference>
<evidence type="ECO:0008006" key="3">
    <source>
        <dbReference type="Google" id="ProtNLM"/>
    </source>
</evidence>
<name>A0A401GQC6_9APHY</name>
<organism evidence="1 2">
    <name type="scientific">Sparassis crispa</name>
    <dbReference type="NCBI Taxonomy" id="139825"/>
    <lineage>
        <taxon>Eukaryota</taxon>
        <taxon>Fungi</taxon>
        <taxon>Dikarya</taxon>
        <taxon>Basidiomycota</taxon>
        <taxon>Agaricomycotina</taxon>
        <taxon>Agaricomycetes</taxon>
        <taxon>Polyporales</taxon>
        <taxon>Sparassidaceae</taxon>
        <taxon>Sparassis</taxon>
    </lineage>
</organism>
<protein>
    <recommendedName>
        <fullName evidence="3">AC9 transposase</fullName>
    </recommendedName>
</protein>
<evidence type="ECO:0000313" key="1">
    <source>
        <dbReference type="EMBL" id="GBE84423.1"/>
    </source>
</evidence>
<evidence type="ECO:0000313" key="2">
    <source>
        <dbReference type="Proteomes" id="UP000287166"/>
    </source>
</evidence>
<gene>
    <name evidence="1" type="ORF">SCP_0604020</name>
</gene>
<reference evidence="1 2" key="1">
    <citation type="journal article" date="2018" name="Sci. Rep.">
        <title>Genome sequence of the cauliflower mushroom Sparassis crispa (Hanabiratake) and its association with beneficial usage.</title>
        <authorList>
            <person name="Kiyama R."/>
            <person name="Furutani Y."/>
            <person name="Kawaguchi K."/>
            <person name="Nakanishi T."/>
        </authorList>
    </citation>
    <scope>NUCLEOTIDE SEQUENCE [LARGE SCALE GENOMIC DNA]</scope>
</reference>